<evidence type="ECO:0000256" key="8">
    <source>
        <dbReference type="ARBA" id="ARBA00023110"/>
    </source>
</evidence>
<dbReference type="FunFam" id="2.40.100.10:FF:000014">
    <property type="entry name" value="Peptidyl-prolyl cis-trans isomerase cyp65"/>
    <property type="match status" value="1"/>
</dbReference>
<evidence type="ECO:0000256" key="1">
    <source>
        <dbReference type="ARBA" id="ARBA00000900"/>
    </source>
</evidence>
<dbReference type="InterPro" id="IPR003613">
    <property type="entry name" value="Ubox_domain"/>
</dbReference>
<feature type="compositionally biased region" description="Basic and acidic residues" evidence="11">
    <location>
        <begin position="195"/>
        <end position="205"/>
    </location>
</feature>
<evidence type="ECO:0000259" key="12">
    <source>
        <dbReference type="PROSITE" id="PS50072"/>
    </source>
</evidence>
<dbReference type="AlphaFoldDB" id="A0A060T2U1"/>
<dbReference type="EMBL" id="HG937693">
    <property type="protein sequence ID" value="CDP35440.1"/>
    <property type="molecule type" value="Genomic_DNA"/>
</dbReference>
<dbReference type="PANTHER" id="PTHR45625">
    <property type="entry name" value="PEPTIDYL-PROLYL CIS-TRANS ISOMERASE-RELATED"/>
    <property type="match status" value="1"/>
</dbReference>
<evidence type="ECO:0000259" key="13">
    <source>
        <dbReference type="PROSITE" id="PS51698"/>
    </source>
</evidence>
<proteinExistence type="inferred from homology"/>
<keyword evidence="6" id="KW-0808">Transferase</keyword>
<dbReference type="SUPFAM" id="SSF57850">
    <property type="entry name" value="RING/U-box"/>
    <property type="match status" value="1"/>
</dbReference>
<feature type="domain" description="PPIase cyclophilin-type" evidence="12">
    <location>
        <begin position="276"/>
        <end position="425"/>
    </location>
</feature>
<feature type="region of interest" description="Disordered" evidence="11">
    <location>
        <begin position="188"/>
        <end position="237"/>
    </location>
</feature>
<name>A0A060T2U1_BLAAD</name>
<dbReference type="InterPro" id="IPR044666">
    <property type="entry name" value="Cyclophilin_A-like"/>
</dbReference>
<protein>
    <submittedName>
        <fullName evidence="14">ARAD1C35574p</fullName>
    </submittedName>
</protein>
<evidence type="ECO:0000256" key="5">
    <source>
        <dbReference type="ARBA" id="ARBA00007930"/>
    </source>
</evidence>
<evidence type="ECO:0000313" key="14">
    <source>
        <dbReference type="EMBL" id="CDP35440.1"/>
    </source>
</evidence>
<dbReference type="InterPro" id="IPR002130">
    <property type="entry name" value="Cyclophilin-type_PPIase_dom"/>
</dbReference>
<dbReference type="PANTHER" id="PTHR45625:SF1">
    <property type="entry name" value="RING-TYPE E3 UBIQUITIN-PROTEIN LIGASE PPIL2"/>
    <property type="match status" value="1"/>
</dbReference>
<evidence type="ECO:0000256" key="6">
    <source>
        <dbReference type="ARBA" id="ARBA00022679"/>
    </source>
</evidence>
<evidence type="ECO:0000256" key="2">
    <source>
        <dbReference type="ARBA" id="ARBA00000971"/>
    </source>
</evidence>
<dbReference type="GO" id="GO:0071013">
    <property type="term" value="C:catalytic step 2 spliceosome"/>
    <property type="evidence" value="ECO:0007669"/>
    <property type="project" value="TreeGrafter"/>
</dbReference>
<dbReference type="Gene3D" id="3.30.40.10">
    <property type="entry name" value="Zinc/RING finger domain, C3HC4 (zinc finger)"/>
    <property type="match status" value="1"/>
</dbReference>
<comment type="function">
    <text evidence="3">May catalyze the cis-trans isomerization of proline imidic peptide bonds in oligopeptides thereby assisting the folding of proteins. May also function as a chaperone, playing a role in intracellular transport of proteins. May also have a protein ubiquitin ligase activity acting as an E3 ubiquitin protein ligase or as a ubiquitin-ubiquitin ligase promoting elongation of ubiquitin chains on proteins.</text>
</comment>
<dbReference type="GO" id="GO:0006457">
    <property type="term" value="P:protein folding"/>
    <property type="evidence" value="ECO:0007669"/>
    <property type="project" value="InterPro"/>
</dbReference>
<dbReference type="PhylomeDB" id="A0A060T2U1"/>
<feature type="domain" description="U-box" evidence="13">
    <location>
        <begin position="60"/>
        <end position="135"/>
    </location>
</feature>
<comment type="similarity">
    <text evidence="5">Belongs to the cyclophilin-type PPIase family. PPIL2 subfamily.</text>
</comment>
<organism evidence="14">
    <name type="scientific">Blastobotrys adeninivorans</name>
    <name type="common">Yeast</name>
    <name type="synonym">Arxula adeninivorans</name>
    <dbReference type="NCBI Taxonomy" id="409370"/>
    <lineage>
        <taxon>Eukaryota</taxon>
        <taxon>Fungi</taxon>
        <taxon>Dikarya</taxon>
        <taxon>Ascomycota</taxon>
        <taxon>Saccharomycotina</taxon>
        <taxon>Dipodascomycetes</taxon>
        <taxon>Dipodascales</taxon>
        <taxon>Trichomonascaceae</taxon>
        <taxon>Blastobotrys</taxon>
    </lineage>
</organism>
<keyword evidence="7" id="KW-0833">Ubl conjugation pathway</keyword>
<comment type="subcellular location">
    <subcellularLocation>
        <location evidence="4">Nucleus</location>
    </subcellularLocation>
</comment>
<keyword evidence="10" id="KW-0539">Nucleus</keyword>
<feature type="compositionally biased region" description="Polar residues" evidence="11">
    <location>
        <begin position="495"/>
        <end position="504"/>
    </location>
</feature>
<reference evidence="14" key="1">
    <citation type="submission" date="2014-02" db="EMBL/GenBank/DDBJ databases">
        <authorList>
            <person name="Genoscope - CEA"/>
        </authorList>
    </citation>
    <scope>NUCLEOTIDE SEQUENCE</scope>
    <source>
        <strain evidence="14">LS3</strain>
    </source>
</reference>
<comment type="catalytic activity">
    <reaction evidence="1">
        <text>S-ubiquitinyl-[E2 ubiquitin-conjugating enzyme]-L-cysteine + [acceptor protein]-L-lysine = [E2 ubiquitin-conjugating enzyme]-L-cysteine + N(6)-ubiquitinyl-[acceptor protein]-L-lysine.</text>
        <dbReference type="EC" id="2.3.2.27"/>
    </reaction>
</comment>
<dbReference type="GO" id="GO:0003755">
    <property type="term" value="F:peptidyl-prolyl cis-trans isomerase activity"/>
    <property type="evidence" value="ECO:0007669"/>
    <property type="project" value="UniProtKB-KW"/>
</dbReference>
<evidence type="ECO:0000256" key="3">
    <source>
        <dbReference type="ARBA" id="ARBA00003697"/>
    </source>
</evidence>
<gene>
    <name evidence="14" type="ORF">GNLVRS02_ARAD1C35574g</name>
</gene>
<dbReference type="PRINTS" id="PR00153">
    <property type="entry name" value="CSAPPISMRASE"/>
</dbReference>
<dbReference type="Gene3D" id="2.40.100.10">
    <property type="entry name" value="Cyclophilin-like"/>
    <property type="match status" value="1"/>
</dbReference>
<dbReference type="InterPro" id="IPR013083">
    <property type="entry name" value="Znf_RING/FYVE/PHD"/>
</dbReference>
<comment type="catalytic activity">
    <reaction evidence="2">
        <text>[protein]-peptidylproline (omega=180) = [protein]-peptidylproline (omega=0)</text>
        <dbReference type="Rhea" id="RHEA:16237"/>
        <dbReference type="Rhea" id="RHEA-COMP:10747"/>
        <dbReference type="Rhea" id="RHEA-COMP:10748"/>
        <dbReference type="ChEBI" id="CHEBI:83833"/>
        <dbReference type="ChEBI" id="CHEBI:83834"/>
        <dbReference type="EC" id="5.2.1.8"/>
    </reaction>
</comment>
<keyword evidence="9" id="KW-0413">Isomerase</keyword>
<dbReference type="PROSITE" id="PS00170">
    <property type="entry name" value="CSA_PPIASE_1"/>
    <property type="match status" value="1"/>
</dbReference>
<evidence type="ECO:0000256" key="7">
    <source>
        <dbReference type="ARBA" id="ARBA00022786"/>
    </source>
</evidence>
<dbReference type="SUPFAM" id="SSF50891">
    <property type="entry name" value="Cyclophilin-like"/>
    <property type="match status" value="1"/>
</dbReference>
<evidence type="ECO:0000256" key="9">
    <source>
        <dbReference type="ARBA" id="ARBA00023235"/>
    </source>
</evidence>
<reference evidence="14" key="2">
    <citation type="submission" date="2014-06" db="EMBL/GenBank/DDBJ databases">
        <title>The complete genome of Blastobotrys (Arxula) adeninivorans LS3 - a yeast of biotechnological interest.</title>
        <authorList>
            <person name="Kunze G."/>
            <person name="Gaillardin C."/>
            <person name="Czernicka M."/>
            <person name="Durrens P."/>
            <person name="Martin T."/>
            <person name="Boer E."/>
            <person name="Gabaldon T."/>
            <person name="Cruz J."/>
            <person name="Talla E."/>
            <person name="Marck C."/>
            <person name="Goffeau A."/>
            <person name="Barbe V."/>
            <person name="Baret P."/>
            <person name="Baronian K."/>
            <person name="Beier S."/>
            <person name="Bleykasten C."/>
            <person name="Bode R."/>
            <person name="Casaregola S."/>
            <person name="Despons L."/>
            <person name="Fairhead C."/>
            <person name="Giersberg M."/>
            <person name="Gierski P."/>
            <person name="Hahnel U."/>
            <person name="Hartmann A."/>
            <person name="Jankowska D."/>
            <person name="Jubin C."/>
            <person name="Jung P."/>
            <person name="Lafontaine I."/>
            <person name="Leh-Louis V."/>
            <person name="Lemaire M."/>
            <person name="Marcet-Houben M."/>
            <person name="Mascher M."/>
            <person name="Morel G."/>
            <person name="Richard G.-F."/>
            <person name="Riechen J."/>
            <person name="Sacerdot C."/>
            <person name="Sarkar A."/>
            <person name="Savel G."/>
            <person name="Schacherer J."/>
            <person name="Sherman D."/>
            <person name="Straub M.-L."/>
            <person name="Stein N."/>
            <person name="Thierry A."/>
            <person name="Trautwein-Schult A."/>
            <person name="Westhof E."/>
            <person name="Worch S."/>
            <person name="Dujon B."/>
            <person name="Souciet J.-L."/>
            <person name="Wincker P."/>
            <person name="Scholz U."/>
            <person name="Neuveglise N."/>
        </authorList>
    </citation>
    <scope>NUCLEOTIDE SEQUENCE</scope>
    <source>
        <strain evidence="14">LS3</strain>
    </source>
</reference>
<sequence>MVRLLHHRYQLCQKPSTYGRQLDKMGKNTDKLFITHSEWSSGGHSASSGASNVKVHHTASAQPFWTCSISQQPIQEDSGVCDTNGFVYDIRNIAPYIRRNGTNPVTGEPMTNKDLIKVKLAKNSDGNYVDPVSLKEFQAFSAVVLIKPSGRVYFEDTVRTNNIKAKFWRDLVSDEPFTKSDIIKLQGGVGSQSNKRTDSSLEPSRKVQKLSTTDGSYGRPNESSNAPKSIHTSHHLASSATSTAVDVHTKAIREDIAIEKLLRQKKFNEPGYATIDTDLGQLRIELYPKYSPKAVYNFVSLAKSGYYNGVSFHRNIKHFMIQTGDPSGTGAGGRSAFPNGKPFADETNTPLKHDSRGIVSMANKGKNTNTSQFFITYRRTPHLDGKHTVFGKVIGGLDVLEKLELVPTDSADRPTTTIRMKGIKIQSDPFERGLHEVPNEEKDDKTQENDDDTPWLAPKATSSGIIGKYMTKRKLQDGANDNDDDGIEKRRKRTSLANSSFAGW</sequence>
<feature type="compositionally biased region" description="Basic and acidic residues" evidence="11">
    <location>
        <begin position="429"/>
        <end position="448"/>
    </location>
</feature>
<dbReference type="Pfam" id="PF00160">
    <property type="entry name" value="Pro_isomerase"/>
    <property type="match status" value="1"/>
</dbReference>
<evidence type="ECO:0000256" key="4">
    <source>
        <dbReference type="ARBA" id="ARBA00004123"/>
    </source>
</evidence>
<feature type="region of interest" description="Disordered" evidence="11">
    <location>
        <begin position="425"/>
        <end position="504"/>
    </location>
</feature>
<dbReference type="InterPro" id="IPR029000">
    <property type="entry name" value="Cyclophilin-like_dom_sf"/>
</dbReference>
<dbReference type="InterPro" id="IPR020892">
    <property type="entry name" value="Cyclophilin-type_PPIase_CS"/>
</dbReference>
<dbReference type="SMART" id="SM00504">
    <property type="entry name" value="Ubox"/>
    <property type="match status" value="1"/>
</dbReference>
<dbReference type="GO" id="GO:0061630">
    <property type="term" value="F:ubiquitin protein ligase activity"/>
    <property type="evidence" value="ECO:0007669"/>
    <property type="project" value="UniProtKB-EC"/>
</dbReference>
<evidence type="ECO:0000256" key="10">
    <source>
        <dbReference type="ARBA" id="ARBA00023242"/>
    </source>
</evidence>
<dbReference type="PROSITE" id="PS50072">
    <property type="entry name" value="CSA_PPIASE_2"/>
    <property type="match status" value="1"/>
</dbReference>
<feature type="compositionally biased region" description="Polar residues" evidence="11">
    <location>
        <begin position="209"/>
        <end position="227"/>
    </location>
</feature>
<accession>A0A060T2U1</accession>
<dbReference type="GO" id="GO:0000209">
    <property type="term" value="P:protein polyubiquitination"/>
    <property type="evidence" value="ECO:0007669"/>
    <property type="project" value="TreeGrafter"/>
</dbReference>
<dbReference type="PROSITE" id="PS51698">
    <property type="entry name" value="U_BOX"/>
    <property type="match status" value="1"/>
</dbReference>
<evidence type="ECO:0000256" key="11">
    <source>
        <dbReference type="SAM" id="MobiDB-lite"/>
    </source>
</evidence>
<keyword evidence="8" id="KW-0697">Rotamase</keyword>